<sequence>MAAVLDALAPYVMKLIKDMAEEEVSMLLGVSGEIKRLGDNVGSLEAYVADAERRRIDDAMVQRWVSKLKDALYEATEILELCQLDDEEARGGCWEMVEKKSPSFLLPLLFCLRNPIFAHDMGGRIKDLNSRLDGIRKEMAGFGFGFAKLDAYQLRTPPSAAAAAGAAVHSHMTTSFLDESALVGDAIEAEAKAAVQELVTSETAIKVVSITGAGGMGKTTLAKKIFSDKNIEADFRSRVWLSVTERYDPRRLLSSAITQASGEKDPHGDLQILTQILVTALSAGRFLLVMDDVWSSTPWTQVLQSPVLVAAHTQPRSRVIITTRNEDLVKDMGLAYCAHRVKPLCHEDAWSLLKKQLQLQDVGGSEGALDQLKDIGIEIIKKCDGLPLAIKAIGGLLRTKRATKHEWEGVLHDAAWNTETTHSDLNSALRLSYEDLSPSMKQCFLYFSLIPRGHRMVRDDVIGMWMGEGFLEVSPQERWKEPEDIGICYYRDLIARNLIEKYSEYVDGAGCVMHDVVRSFARYMAKEEASVIAPGEISSLDSSPKFRRLCVEPTATEIKASAAALPDWSIISEKQERLRSLFACGRMKYEPDNSTAGDWCMSNDSNRFPSLRVLFVRFADSERFVGSLGNLRHLRFLILWETDISRLPEAIGKMRLLEHIQLQRCRNFGGQAPSGMLKLERLRFLSLIDGTKFTVPKGLGVLTNLRTLKEFPAQIDDDEEWCSLQEVGPLSLLRTVVLRNLRAVPSASLAAKAKIREKVQLRFLCMSAETPNEKDIAELTEGECQQVEEVFNELCPPPQLQELHIHGYVGHRLPRWAWASSSMDFHSLTYLLLESLPLCNQLPDGLCRLPCLETLIINFAPAIYRVGAEFQQPQIGSGSGSSSRLARTSFPSLHDLILQRLPNWEEWEWEEEEEEHSSSIAMPCLHKLCIAESKLDSLPAGLASSRRLALKELYLCDVARITAVENFPSVVKLQVRSCPCLSIIRGFPSVHRVEIMTCPALEVLEAGPALDTVELSDPDMQTLPEYLNGLTPRIMRLKQCHQKLRDLLLLLPLPSSGHEYRAEMDKIKHCGKLVVL</sequence>
<feature type="domain" description="Disease resistance protein winged helix" evidence="9">
    <location>
        <begin position="451"/>
        <end position="521"/>
    </location>
</feature>
<name>A0A9W8CEX8_9POAL</name>
<keyword evidence="5" id="KW-0611">Plant defense</keyword>
<evidence type="ECO:0000256" key="2">
    <source>
        <dbReference type="ARBA" id="ARBA00022614"/>
    </source>
</evidence>
<evidence type="ECO:0000256" key="1">
    <source>
        <dbReference type="ARBA" id="ARBA00008894"/>
    </source>
</evidence>
<dbReference type="InterPro" id="IPR058922">
    <property type="entry name" value="WHD_DRP"/>
</dbReference>
<evidence type="ECO:0000256" key="5">
    <source>
        <dbReference type="ARBA" id="ARBA00022821"/>
    </source>
</evidence>
<dbReference type="InterPro" id="IPR032675">
    <property type="entry name" value="LRR_dom_sf"/>
</dbReference>
<feature type="domain" description="Disease resistance N-terminal" evidence="8">
    <location>
        <begin position="13"/>
        <end position="90"/>
    </location>
</feature>
<evidence type="ECO:0000313" key="11">
    <source>
        <dbReference type="EMBL" id="KAJ1256899.1"/>
    </source>
</evidence>
<dbReference type="Gene3D" id="1.10.8.430">
    <property type="entry name" value="Helical domain of apoptotic protease-activating factors"/>
    <property type="match status" value="1"/>
</dbReference>
<keyword evidence="12" id="KW-1185">Reference proteome</keyword>
<dbReference type="GO" id="GO:0043531">
    <property type="term" value="F:ADP binding"/>
    <property type="evidence" value="ECO:0007669"/>
    <property type="project" value="InterPro"/>
</dbReference>
<dbReference type="Pfam" id="PF23598">
    <property type="entry name" value="LRR_14"/>
    <property type="match status" value="1"/>
</dbReference>
<keyword evidence="4" id="KW-0547">Nucleotide-binding</keyword>
<organism evidence="11 12">
    <name type="scientific">Paspalum vaginatum</name>
    <name type="common">seashore paspalum</name>
    <dbReference type="NCBI Taxonomy" id="158149"/>
    <lineage>
        <taxon>Eukaryota</taxon>
        <taxon>Viridiplantae</taxon>
        <taxon>Streptophyta</taxon>
        <taxon>Embryophyta</taxon>
        <taxon>Tracheophyta</taxon>
        <taxon>Spermatophyta</taxon>
        <taxon>Magnoliopsida</taxon>
        <taxon>Liliopsida</taxon>
        <taxon>Poales</taxon>
        <taxon>Poaceae</taxon>
        <taxon>PACMAD clade</taxon>
        <taxon>Panicoideae</taxon>
        <taxon>Andropogonodae</taxon>
        <taxon>Paspaleae</taxon>
        <taxon>Paspalinae</taxon>
        <taxon>Paspalum</taxon>
    </lineage>
</organism>
<dbReference type="Pfam" id="PF23559">
    <property type="entry name" value="WHD_DRP"/>
    <property type="match status" value="1"/>
</dbReference>
<dbReference type="Proteomes" id="UP001164776">
    <property type="component" value="Unassembled WGS sequence"/>
</dbReference>
<dbReference type="PANTHER" id="PTHR23155:SF1095">
    <property type="entry name" value="OS05G0250700 PROTEIN"/>
    <property type="match status" value="1"/>
</dbReference>
<dbReference type="Pfam" id="PF18052">
    <property type="entry name" value="Rx_N"/>
    <property type="match status" value="1"/>
</dbReference>
<feature type="domain" description="NB-ARC" evidence="7">
    <location>
        <begin position="192"/>
        <end position="356"/>
    </location>
</feature>
<evidence type="ECO:0000256" key="3">
    <source>
        <dbReference type="ARBA" id="ARBA00022737"/>
    </source>
</evidence>
<protein>
    <submittedName>
        <fullName evidence="11">Uncharacterized protein</fullName>
    </submittedName>
</protein>
<evidence type="ECO:0000259" key="10">
    <source>
        <dbReference type="Pfam" id="PF23598"/>
    </source>
</evidence>
<evidence type="ECO:0000259" key="8">
    <source>
        <dbReference type="Pfam" id="PF18052"/>
    </source>
</evidence>
<dbReference type="Gene3D" id="1.20.5.4130">
    <property type="match status" value="1"/>
</dbReference>
<dbReference type="InterPro" id="IPR002182">
    <property type="entry name" value="NB-ARC"/>
</dbReference>
<evidence type="ECO:0000259" key="9">
    <source>
        <dbReference type="Pfam" id="PF23559"/>
    </source>
</evidence>
<dbReference type="AlphaFoldDB" id="A0A9W8CEX8"/>
<feature type="domain" description="Disease resistance R13L4/SHOC-2-like LRR" evidence="10">
    <location>
        <begin position="604"/>
        <end position="858"/>
    </location>
</feature>
<dbReference type="SUPFAM" id="SSF52540">
    <property type="entry name" value="P-loop containing nucleoside triphosphate hydrolases"/>
    <property type="match status" value="1"/>
</dbReference>
<evidence type="ECO:0000259" key="7">
    <source>
        <dbReference type="Pfam" id="PF00931"/>
    </source>
</evidence>
<proteinExistence type="inferred from homology"/>
<accession>A0A9W8CEX8</accession>
<keyword evidence="2" id="KW-0433">Leucine-rich repeat</keyword>
<reference evidence="11 12" key="1">
    <citation type="submission" date="2022-10" db="EMBL/GenBank/DDBJ databases">
        <title>WGS assembly of Paspalum vaginatum 540-79.</title>
        <authorList>
            <person name="Sun G."/>
            <person name="Wase N."/>
            <person name="Shu S."/>
            <person name="Jenkins J."/>
            <person name="Zhou B."/>
            <person name="Torres-Rodriguez J."/>
            <person name="Chen C."/>
            <person name="Sandor L."/>
            <person name="Plott C."/>
            <person name="Yoshinga Y."/>
            <person name="Daum C."/>
            <person name="Qi P."/>
            <person name="Barry K."/>
            <person name="Lipzen A."/>
            <person name="Berry L."/>
            <person name="Pedersen C."/>
            <person name="Gottilla T."/>
            <person name="Foltz A."/>
            <person name="Yu H."/>
            <person name="O'Malley R."/>
            <person name="Zhang C."/>
            <person name="Devos K."/>
            <person name="Sigmon B."/>
            <person name="Yu B."/>
            <person name="Obata T."/>
            <person name="Schmutz J."/>
            <person name="Schnable J."/>
        </authorList>
    </citation>
    <scope>NUCLEOTIDE SEQUENCE [LARGE SCALE GENOMIC DNA]</scope>
    <source>
        <strain evidence="12">cv. 540-79</strain>
    </source>
</reference>
<dbReference type="PANTHER" id="PTHR23155">
    <property type="entry name" value="DISEASE RESISTANCE PROTEIN RP"/>
    <property type="match status" value="1"/>
</dbReference>
<evidence type="ECO:0000256" key="6">
    <source>
        <dbReference type="ARBA" id="ARBA00023054"/>
    </source>
</evidence>
<dbReference type="InterPro" id="IPR042197">
    <property type="entry name" value="Apaf_helical"/>
</dbReference>
<dbReference type="Gene3D" id="3.80.10.10">
    <property type="entry name" value="Ribonuclease Inhibitor"/>
    <property type="match status" value="1"/>
</dbReference>
<comment type="caution">
    <text evidence="11">The sequence shown here is derived from an EMBL/GenBank/DDBJ whole genome shotgun (WGS) entry which is preliminary data.</text>
</comment>
<comment type="similarity">
    <text evidence="1">Belongs to the disease resistance NB-LRR family.</text>
</comment>
<gene>
    <name evidence="11" type="ORF">BS78_K276600</name>
</gene>
<keyword evidence="3" id="KW-0677">Repeat</keyword>
<evidence type="ECO:0000256" key="4">
    <source>
        <dbReference type="ARBA" id="ARBA00022741"/>
    </source>
</evidence>
<dbReference type="SUPFAM" id="SSF52058">
    <property type="entry name" value="L domain-like"/>
    <property type="match status" value="1"/>
</dbReference>
<dbReference type="Gene3D" id="3.40.50.300">
    <property type="entry name" value="P-loop containing nucleotide triphosphate hydrolases"/>
    <property type="match status" value="1"/>
</dbReference>
<evidence type="ECO:0000313" key="12">
    <source>
        <dbReference type="Proteomes" id="UP001164776"/>
    </source>
</evidence>
<dbReference type="InterPro" id="IPR027417">
    <property type="entry name" value="P-loop_NTPase"/>
</dbReference>
<dbReference type="GO" id="GO:0098542">
    <property type="term" value="P:defense response to other organism"/>
    <property type="evidence" value="ECO:0007669"/>
    <property type="project" value="TreeGrafter"/>
</dbReference>
<dbReference type="InterPro" id="IPR041118">
    <property type="entry name" value="Rx_N"/>
</dbReference>
<dbReference type="InterPro" id="IPR044974">
    <property type="entry name" value="Disease_R_plants"/>
</dbReference>
<dbReference type="PRINTS" id="PR00364">
    <property type="entry name" value="DISEASERSIST"/>
</dbReference>
<dbReference type="Pfam" id="PF00931">
    <property type="entry name" value="NB-ARC"/>
    <property type="match status" value="1"/>
</dbReference>
<dbReference type="OrthoDB" id="681103at2759"/>
<keyword evidence="6" id="KW-0175">Coiled coil</keyword>
<dbReference type="EMBL" id="MU629460">
    <property type="protein sequence ID" value="KAJ1256899.1"/>
    <property type="molecule type" value="Genomic_DNA"/>
</dbReference>
<dbReference type="InterPro" id="IPR055414">
    <property type="entry name" value="LRR_R13L4/SHOC2-like"/>
</dbReference>